<feature type="transmembrane region" description="Helical" evidence="6">
    <location>
        <begin position="105"/>
        <end position="126"/>
    </location>
</feature>
<feature type="transmembrane region" description="Helical" evidence="6">
    <location>
        <begin position="159"/>
        <end position="180"/>
    </location>
</feature>
<keyword evidence="4 6" id="KW-1133">Transmembrane helix</keyword>
<comment type="similarity">
    <text evidence="2">Belongs to the EamA transporter family.</text>
</comment>
<evidence type="ECO:0000259" key="7">
    <source>
        <dbReference type="Pfam" id="PF00892"/>
    </source>
</evidence>
<name>A0ABR6U4R5_9ACTN</name>
<keyword evidence="9" id="KW-1185">Reference proteome</keyword>
<protein>
    <submittedName>
        <fullName evidence="8">DMT family transporter</fullName>
    </submittedName>
</protein>
<feature type="transmembrane region" description="Helical" evidence="6">
    <location>
        <begin position="281"/>
        <end position="298"/>
    </location>
</feature>
<keyword evidence="5 6" id="KW-0472">Membrane</keyword>
<dbReference type="Pfam" id="PF00892">
    <property type="entry name" value="EamA"/>
    <property type="match status" value="2"/>
</dbReference>
<comment type="caution">
    <text evidence="8">The sequence shown here is derived from an EMBL/GenBank/DDBJ whole genome shotgun (WGS) entry which is preliminary data.</text>
</comment>
<gene>
    <name evidence="8" type="ORF">H7344_03690</name>
</gene>
<accession>A0ABR6U4R5</accession>
<dbReference type="InterPro" id="IPR050638">
    <property type="entry name" value="AA-Vitamin_Transporters"/>
</dbReference>
<organism evidence="8 9">
    <name type="scientific">Nocardioides deserti</name>
    <dbReference type="NCBI Taxonomy" id="1588644"/>
    <lineage>
        <taxon>Bacteria</taxon>
        <taxon>Bacillati</taxon>
        <taxon>Actinomycetota</taxon>
        <taxon>Actinomycetes</taxon>
        <taxon>Propionibacteriales</taxon>
        <taxon>Nocardioidaceae</taxon>
        <taxon>Nocardioides</taxon>
    </lineage>
</organism>
<feature type="transmembrane region" description="Helical" evidence="6">
    <location>
        <begin position="48"/>
        <end position="64"/>
    </location>
</feature>
<keyword evidence="3 6" id="KW-0812">Transmembrane</keyword>
<feature type="transmembrane region" description="Helical" evidence="6">
    <location>
        <begin position="254"/>
        <end position="275"/>
    </location>
</feature>
<proteinExistence type="inferred from homology"/>
<evidence type="ECO:0000256" key="3">
    <source>
        <dbReference type="ARBA" id="ARBA00022692"/>
    </source>
</evidence>
<feature type="transmembrane region" description="Helical" evidence="6">
    <location>
        <begin position="76"/>
        <end position="99"/>
    </location>
</feature>
<feature type="transmembrane region" description="Helical" evidence="6">
    <location>
        <begin position="192"/>
        <end position="214"/>
    </location>
</feature>
<dbReference type="Proteomes" id="UP000604001">
    <property type="component" value="Unassembled WGS sequence"/>
</dbReference>
<evidence type="ECO:0000256" key="2">
    <source>
        <dbReference type="ARBA" id="ARBA00007362"/>
    </source>
</evidence>
<evidence type="ECO:0000313" key="8">
    <source>
        <dbReference type="EMBL" id="MBC2959397.1"/>
    </source>
</evidence>
<evidence type="ECO:0000256" key="6">
    <source>
        <dbReference type="SAM" id="Phobius"/>
    </source>
</evidence>
<dbReference type="EMBL" id="JACMYC010000002">
    <property type="protein sequence ID" value="MBC2959397.1"/>
    <property type="molecule type" value="Genomic_DNA"/>
</dbReference>
<evidence type="ECO:0000313" key="9">
    <source>
        <dbReference type="Proteomes" id="UP000604001"/>
    </source>
</evidence>
<feature type="domain" description="EamA" evidence="7">
    <location>
        <begin position="19"/>
        <end position="148"/>
    </location>
</feature>
<dbReference type="InterPro" id="IPR000620">
    <property type="entry name" value="EamA_dom"/>
</dbReference>
<comment type="subcellular location">
    <subcellularLocation>
        <location evidence="1">Membrane</location>
        <topology evidence="1">Multi-pass membrane protein</topology>
    </subcellularLocation>
</comment>
<feature type="transmembrane region" description="Helical" evidence="6">
    <location>
        <begin position="133"/>
        <end position="153"/>
    </location>
</feature>
<sequence>MPNAPNEPEAVPRWKVLGALLLLGSLWGGSFPLIKTAAPALGPVGVTHARLAVGAMVLTLLTLTSRRMWQIVGRRFAAFLVLAALNVAGPLTLVAVAIVGLNASMAAILNATTPLFTVVVAAIWLGHRISWRHALGVALGVAGVVVLLGGAPVGLDGRGLMSTAASLAAAVLYALGGVYARRAFPEEAPLTVALGQLVAATVMMIPVTIVTIGLSRPSAPVTRETVLAVLIVGVGATAGGYLLYFWIIRTAGPFAASTVTFLVPLAGAGLGVLWLSEPVTSGLVLGLIIILLGVGLPTQSSKRTTERDN</sequence>
<dbReference type="PANTHER" id="PTHR32322">
    <property type="entry name" value="INNER MEMBRANE TRANSPORTER"/>
    <property type="match status" value="1"/>
</dbReference>
<evidence type="ECO:0000256" key="1">
    <source>
        <dbReference type="ARBA" id="ARBA00004141"/>
    </source>
</evidence>
<dbReference type="InterPro" id="IPR037185">
    <property type="entry name" value="EmrE-like"/>
</dbReference>
<feature type="transmembrane region" description="Helical" evidence="6">
    <location>
        <begin position="226"/>
        <end position="247"/>
    </location>
</feature>
<evidence type="ECO:0000256" key="4">
    <source>
        <dbReference type="ARBA" id="ARBA00022989"/>
    </source>
</evidence>
<dbReference type="SUPFAM" id="SSF103481">
    <property type="entry name" value="Multidrug resistance efflux transporter EmrE"/>
    <property type="match status" value="2"/>
</dbReference>
<feature type="domain" description="EamA" evidence="7">
    <location>
        <begin position="166"/>
        <end position="295"/>
    </location>
</feature>
<evidence type="ECO:0000256" key="5">
    <source>
        <dbReference type="ARBA" id="ARBA00023136"/>
    </source>
</evidence>
<dbReference type="PANTHER" id="PTHR32322:SF9">
    <property type="entry name" value="AMINO-ACID METABOLITE EFFLUX PUMP-RELATED"/>
    <property type="match status" value="1"/>
</dbReference>
<reference evidence="8 9" key="1">
    <citation type="submission" date="2020-08" db="EMBL/GenBank/DDBJ databases">
        <title>novel species in genus Nocardioides.</title>
        <authorList>
            <person name="Zhang G."/>
        </authorList>
    </citation>
    <scope>NUCLEOTIDE SEQUENCE [LARGE SCALE GENOMIC DNA]</scope>
    <source>
        <strain evidence="8 9">SC8A-24</strain>
    </source>
</reference>